<evidence type="ECO:0000256" key="4">
    <source>
        <dbReference type="ARBA" id="ARBA00023136"/>
    </source>
</evidence>
<organism evidence="8">
    <name type="scientific">Panicum hallii</name>
    <dbReference type="NCBI Taxonomy" id="206008"/>
    <lineage>
        <taxon>Eukaryota</taxon>
        <taxon>Viridiplantae</taxon>
        <taxon>Streptophyta</taxon>
        <taxon>Embryophyta</taxon>
        <taxon>Tracheophyta</taxon>
        <taxon>Spermatophyta</taxon>
        <taxon>Magnoliopsida</taxon>
        <taxon>Liliopsida</taxon>
        <taxon>Poales</taxon>
        <taxon>Poaceae</taxon>
        <taxon>PACMAD clade</taxon>
        <taxon>Panicoideae</taxon>
        <taxon>Panicodae</taxon>
        <taxon>Paniceae</taxon>
        <taxon>Panicinae</taxon>
        <taxon>Panicum</taxon>
        <taxon>Panicum sect. Panicum</taxon>
    </lineage>
</organism>
<evidence type="ECO:0000256" key="5">
    <source>
        <dbReference type="SAM" id="MobiDB-lite"/>
    </source>
</evidence>
<evidence type="ECO:0000259" key="7">
    <source>
        <dbReference type="Pfam" id="PF03168"/>
    </source>
</evidence>
<protein>
    <recommendedName>
        <fullName evidence="7">Late embryogenesis abundant protein LEA-2 subgroup domain-containing protein</fullName>
    </recommendedName>
</protein>
<evidence type="ECO:0000313" key="8">
    <source>
        <dbReference type="EMBL" id="PVH37900.1"/>
    </source>
</evidence>
<dbReference type="Gramene" id="PVH37900">
    <property type="protein sequence ID" value="PVH37900"/>
    <property type="gene ID" value="PAHAL_5G117100"/>
</dbReference>
<evidence type="ECO:0000256" key="6">
    <source>
        <dbReference type="SAM" id="Phobius"/>
    </source>
</evidence>
<dbReference type="PANTHER" id="PTHR31234:SF70">
    <property type="entry name" value="LATE EMBRYOGENESIS ABUNDANT PROTEIN LEA-2 SUBGROUP DOMAIN-CONTAINING PROTEIN"/>
    <property type="match status" value="1"/>
</dbReference>
<feature type="domain" description="Late embryogenesis abundant protein LEA-2 subgroup" evidence="7">
    <location>
        <begin position="182"/>
        <end position="286"/>
    </location>
</feature>
<keyword evidence="2 6" id="KW-0812">Transmembrane</keyword>
<dbReference type="GO" id="GO:0005886">
    <property type="term" value="C:plasma membrane"/>
    <property type="evidence" value="ECO:0007669"/>
    <property type="project" value="TreeGrafter"/>
</dbReference>
<dbReference type="Pfam" id="PF03168">
    <property type="entry name" value="LEA_2"/>
    <property type="match status" value="1"/>
</dbReference>
<proteinExistence type="predicted"/>
<gene>
    <name evidence="8" type="ORF">PAHAL_5G117100</name>
</gene>
<accession>A0A2T8IJQ4</accession>
<keyword evidence="3 6" id="KW-1133">Transmembrane helix</keyword>
<name>A0A2T8IJQ4_9POAL</name>
<keyword evidence="4 6" id="KW-0472">Membrane</keyword>
<feature type="compositionally biased region" description="Polar residues" evidence="5">
    <location>
        <begin position="27"/>
        <end position="38"/>
    </location>
</feature>
<dbReference type="InterPro" id="IPR044839">
    <property type="entry name" value="NDR1-like"/>
</dbReference>
<evidence type="ECO:0000256" key="2">
    <source>
        <dbReference type="ARBA" id="ARBA00022692"/>
    </source>
</evidence>
<feature type="compositionally biased region" description="Low complexity" evidence="5">
    <location>
        <begin position="39"/>
        <end position="66"/>
    </location>
</feature>
<dbReference type="Proteomes" id="UP000243499">
    <property type="component" value="Chromosome 5"/>
</dbReference>
<comment type="subcellular location">
    <subcellularLocation>
        <location evidence="1">Membrane</location>
        <topology evidence="1">Single-pass membrane protein</topology>
    </subcellularLocation>
</comment>
<reference evidence="8" key="1">
    <citation type="submission" date="2018-04" db="EMBL/GenBank/DDBJ databases">
        <title>WGS assembly of Panicum hallii.</title>
        <authorList>
            <person name="Lovell J."/>
            <person name="Jenkins J."/>
            <person name="Lowry D."/>
            <person name="Mamidi S."/>
            <person name="Sreedasyam A."/>
            <person name="Weng X."/>
            <person name="Barry K."/>
            <person name="Bonette J."/>
            <person name="Campitelli B."/>
            <person name="Daum C."/>
            <person name="Gordon S."/>
            <person name="Gould B."/>
            <person name="Lipzen A."/>
            <person name="Macqueen A."/>
            <person name="Palacio-Mejia J."/>
            <person name="Plott C."/>
            <person name="Shakirov E."/>
            <person name="Shu S."/>
            <person name="Yoshinaga Y."/>
            <person name="Zane M."/>
            <person name="Rokhsar D."/>
            <person name="Grimwood J."/>
            <person name="Schmutz J."/>
            <person name="Juenger T."/>
        </authorList>
    </citation>
    <scope>NUCLEOTIDE SEQUENCE [LARGE SCALE GENOMIC DNA]</scope>
    <source>
        <strain evidence="8">FIL2</strain>
    </source>
</reference>
<evidence type="ECO:0000256" key="3">
    <source>
        <dbReference type="ARBA" id="ARBA00022989"/>
    </source>
</evidence>
<dbReference type="InterPro" id="IPR004864">
    <property type="entry name" value="LEA_2"/>
</dbReference>
<feature type="region of interest" description="Disordered" evidence="5">
    <location>
        <begin position="1"/>
        <end position="79"/>
    </location>
</feature>
<feature type="transmembrane region" description="Helical" evidence="6">
    <location>
        <begin position="116"/>
        <end position="145"/>
    </location>
</feature>
<sequence length="315" mass="33724">MQIDSDERLEEQPMMHGNGHGRVHPAASSSDFSGEMNQSVSAPSSDPSSSPLYSFHFEKPVPQQQPEQPPPPAAAQPSTYVVQVPKDKVFRVPPPENARLFEHYTRRAKRRSRCSCVRVCTCLLAAILALAVLLAAAAGVMYLVVRPRRPSYAVQALAVSGLAGVGNASAAPAAFSPGFDATVRADNPNGKIGVHYEGGRSHVSVSYDGVPLADGAWPALYQGPRNVTVFVAKAKGSGIRFSQGVRGQMAAAERLRSVPFDVDVEVPVRLQLGGVRTWAVPARARCTVAVDRLAADAKVVSSSCDVKVRFLSWRN</sequence>
<dbReference type="EMBL" id="CM008050">
    <property type="protein sequence ID" value="PVH37900.1"/>
    <property type="molecule type" value="Genomic_DNA"/>
</dbReference>
<dbReference type="GO" id="GO:0098542">
    <property type="term" value="P:defense response to other organism"/>
    <property type="evidence" value="ECO:0007669"/>
    <property type="project" value="InterPro"/>
</dbReference>
<dbReference type="PANTHER" id="PTHR31234">
    <property type="entry name" value="LATE EMBRYOGENESIS ABUNDANT (LEA) HYDROXYPROLINE-RICH GLYCOPROTEIN FAMILY"/>
    <property type="match status" value="1"/>
</dbReference>
<evidence type="ECO:0000256" key="1">
    <source>
        <dbReference type="ARBA" id="ARBA00004167"/>
    </source>
</evidence>
<dbReference type="AlphaFoldDB" id="A0A2T8IJQ4"/>